<reference evidence="5" key="1">
    <citation type="journal article" date="2018" name="Nat. Microbiol.">
        <title>Leveraging single-cell genomics to expand the fungal tree of life.</title>
        <authorList>
            <person name="Ahrendt S.R."/>
            <person name="Quandt C.A."/>
            <person name="Ciobanu D."/>
            <person name="Clum A."/>
            <person name="Salamov A."/>
            <person name="Andreopoulos B."/>
            <person name="Cheng J.F."/>
            <person name="Woyke T."/>
            <person name="Pelin A."/>
            <person name="Henrissat B."/>
            <person name="Reynolds N.K."/>
            <person name="Benny G.L."/>
            <person name="Smith M.E."/>
            <person name="James T.Y."/>
            <person name="Grigoriev I.V."/>
        </authorList>
    </citation>
    <scope>NUCLEOTIDE SEQUENCE [LARGE SCALE GENOMIC DNA]</scope>
</reference>
<evidence type="ECO:0000259" key="3">
    <source>
        <dbReference type="Pfam" id="PF00561"/>
    </source>
</evidence>
<dbReference type="InterPro" id="IPR029058">
    <property type="entry name" value="AB_hydrolase_fold"/>
</dbReference>
<dbReference type="InterPro" id="IPR050266">
    <property type="entry name" value="AB_hydrolase_sf"/>
</dbReference>
<dbReference type="AlphaFoldDB" id="A0A4P9WDC7"/>
<protein>
    <submittedName>
        <fullName evidence="4">Alpha/Beta hydrolase protein</fullName>
    </submittedName>
</protein>
<dbReference type="GO" id="GO:0016020">
    <property type="term" value="C:membrane"/>
    <property type="evidence" value="ECO:0007669"/>
    <property type="project" value="TreeGrafter"/>
</dbReference>
<dbReference type="InterPro" id="IPR000073">
    <property type="entry name" value="AB_hydrolase_1"/>
</dbReference>
<accession>A0A4P9WDC7</accession>
<sequence length="303" mass="33528">DFGVRVPSGSAIRGKAWGEQDGWRKGGPQCILAIHGWLDNCNSFELLGPRLAAAGAYVVAIDLAGHGVSEHRGKDGGYYLWDHIDDILGVVDEFAWKTFTLLGHSTGGHLATVFAGTYPDRVARLIALETLSSPMQFRSDEPHEVATFIRRRREMSTWGRTSRVYDSFEEAARARTNGFTKVSIEAARRLCERGLAPVLPAPDPCATEAIIQGELKYAWRTDPRLTLWAYLHCPEATLLKFFAAVKCPVVVVAGRRQGVEGERAAKRLATFEIRDKFVAEGGHYAHMEEKYVDGVADAIVRGW</sequence>
<keyword evidence="5" id="KW-1185">Reference proteome</keyword>
<organism evidence="4 5">
    <name type="scientific">Blyttiomyces helicus</name>
    <dbReference type="NCBI Taxonomy" id="388810"/>
    <lineage>
        <taxon>Eukaryota</taxon>
        <taxon>Fungi</taxon>
        <taxon>Fungi incertae sedis</taxon>
        <taxon>Chytridiomycota</taxon>
        <taxon>Chytridiomycota incertae sedis</taxon>
        <taxon>Chytridiomycetes</taxon>
        <taxon>Chytridiomycetes incertae sedis</taxon>
        <taxon>Blyttiomyces</taxon>
    </lineage>
</organism>
<dbReference type="PANTHER" id="PTHR43798">
    <property type="entry name" value="MONOACYLGLYCEROL LIPASE"/>
    <property type="match status" value="1"/>
</dbReference>
<proteinExistence type="inferred from homology"/>
<dbReference type="PANTHER" id="PTHR43798:SF14">
    <property type="entry name" value="SERINE HYDROLASE-LIKE PROTEIN DDB_G0286239"/>
    <property type="match status" value="1"/>
</dbReference>
<dbReference type="SUPFAM" id="SSF53474">
    <property type="entry name" value="alpha/beta-Hydrolases"/>
    <property type="match status" value="1"/>
</dbReference>
<evidence type="ECO:0000256" key="1">
    <source>
        <dbReference type="ARBA" id="ARBA00008645"/>
    </source>
</evidence>
<dbReference type="GO" id="GO:0016787">
    <property type="term" value="F:hydrolase activity"/>
    <property type="evidence" value="ECO:0007669"/>
    <property type="project" value="UniProtKB-KW"/>
</dbReference>
<dbReference type="Proteomes" id="UP000269721">
    <property type="component" value="Unassembled WGS sequence"/>
</dbReference>
<dbReference type="Pfam" id="PF00561">
    <property type="entry name" value="Abhydrolase_1"/>
    <property type="match status" value="1"/>
</dbReference>
<feature type="domain" description="AB hydrolase-1" evidence="3">
    <location>
        <begin position="31"/>
        <end position="154"/>
    </location>
</feature>
<dbReference type="EMBL" id="KZ995927">
    <property type="protein sequence ID" value="RKO89715.1"/>
    <property type="molecule type" value="Genomic_DNA"/>
</dbReference>
<feature type="non-terminal residue" evidence="4">
    <location>
        <position position="1"/>
    </location>
</feature>
<dbReference type="PRINTS" id="PR00111">
    <property type="entry name" value="ABHYDROLASE"/>
</dbReference>
<feature type="non-terminal residue" evidence="4">
    <location>
        <position position="303"/>
    </location>
</feature>
<dbReference type="Gene3D" id="3.40.50.1820">
    <property type="entry name" value="alpha/beta hydrolase"/>
    <property type="match status" value="1"/>
</dbReference>
<keyword evidence="2 4" id="KW-0378">Hydrolase</keyword>
<name>A0A4P9WDC7_9FUNG</name>
<dbReference type="OrthoDB" id="408373at2759"/>
<comment type="similarity">
    <text evidence="1">Belongs to the AB hydrolase superfamily.</text>
</comment>
<evidence type="ECO:0000313" key="4">
    <source>
        <dbReference type="EMBL" id="RKO89715.1"/>
    </source>
</evidence>
<gene>
    <name evidence="4" type="ORF">BDK51DRAFT_11401</name>
</gene>
<evidence type="ECO:0000256" key="2">
    <source>
        <dbReference type="ARBA" id="ARBA00022801"/>
    </source>
</evidence>
<evidence type="ECO:0000313" key="5">
    <source>
        <dbReference type="Proteomes" id="UP000269721"/>
    </source>
</evidence>